<reference evidence="1" key="1">
    <citation type="submission" date="2021-06" db="EMBL/GenBank/DDBJ databases">
        <authorList>
            <person name="Kallberg Y."/>
            <person name="Tangrot J."/>
            <person name="Rosling A."/>
        </authorList>
    </citation>
    <scope>NUCLEOTIDE SEQUENCE</scope>
    <source>
        <strain evidence="1">UK204</strain>
    </source>
</reference>
<name>A0A9N9ABX1_9GLOM</name>
<keyword evidence="2" id="KW-1185">Reference proteome</keyword>
<evidence type="ECO:0000313" key="2">
    <source>
        <dbReference type="Proteomes" id="UP000789570"/>
    </source>
</evidence>
<organism evidence="1 2">
    <name type="scientific">Funneliformis caledonium</name>
    <dbReference type="NCBI Taxonomy" id="1117310"/>
    <lineage>
        <taxon>Eukaryota</taxon>
        <taxon>Fungi</taxon>
        <taxon>Fungi incertae sedis</taxon>
        <taxon>Mucoromycota</taxon>
        <taxon>Glomeromycotina</taxon>
        <taxon>Glomeromycetes</taxon>
        <taxon>Glomerales</taxon>
        <taxon>Glomeraceae</taxon>
        <taxon>Funneliformis</taxon>
    </lineage>
</organism>
<dbReference type="EMBL" id="CAJVPQ010000962">
    <property type="protein sequence ID" value="CAG8523549.1"/>
    <property type="molecule type" value="Genomic_DNA"/>
</dbReference>
<accession>A0A9N9ABX1</accession>
<evidence type="ECO:0000313" key="1">
    <source>
        <dbReference type="EMBL" id="CAG8523549.1"/>
    </source>
</evidence>
<proteinExistence type="predicted"/>
<gene>
    <name evidence="1" type="ORF">FCALED_LOCUS4824</name>
</gene>
<comment type="caution">
    <text evidence="1">The sequence shown here is derived from an EMBL/GenBank/DDBJ whole genome shotgun (WGS) entry which is preliminary data.</text>
</comment>
<dbReference type="Proteomes" id="UP000789570">
    <property type="component" value="Unassembled WGS sequence"/>
</dbReference>
<dbReference type="AlphaFoldDB" id="A0A9N9ABX1"/>
<sequence length="151" mass="17111">MRRISVTSTVSTQTKCRIDSDKTEETRSVAVDFTSSILHGLNISWQRLLDPQRIGKANKDNSIFTAKLFKNVICPSKLEIFRHGRRMEDESSSEQNCTGGRTANLTGKVNYVFLCEVFTLLLSRCRKYTGNTIRSMRIFSNAKISVFTTST</sequence>
<protein>
    <submittedName>
        <fullName evidence="1">13582_t:CDS:1</fullName>
    </submittedName>
</protein>